<dbReference type="PANTHER" id="PTHR42945">
    <property type="entry name" value="HISTIDINE BIOSYNTHESIS BIFUNCTIONAL PROTEIN"/>
    <property type="match status" value="1"/>
</dbReference>
<dbReference type="Gene3D" id="1.10.287.1080">
    <property type="entry name" value="MazG-like"/>
    <property type="match status" value="1"/>
</dbReference>
<comment type="catalytic activity">
    <reaction evidence="1 13">
        <text>1-(5-phospho-beta-D-ribosyl)-ATP + H2O = 1-(5-phospho-beta-D-ribosyl)-5'-AMP + diphosphate + H(+)</text>
        <dbReference type="Rhea" id="RHEA:22828"/>
        <dbReference type="ChEBI" id="CHEBI:15377"/>
        <dbReference type="ChEBI" id="CHEBI:15378"/>
        <dbReference type="ChEBI" id="CHEBI:33019"/>
        <dbReference type="ChEBI" id="CHEBI:59457"/>
        <dbReference type="ChEBI" id="CHEBI:73183"/>
        <dbReference type="EC" id="3.6.1.31"/>
    </reaction>
</comment>
<dbReference type="InterPro" id="IPR021130">
    <property type="entry name" value="PRib-ATP_PPHydrolase-like"/>
</dbReference>
<evidence type="ECO:0000256" key="10">
    <source>
        <dbReference type="ARBA" id="ARBA00022801"/>
    </source>
</evidence>
<evidence type="ECO:0000256" key="6">
    <source>
        <dbReference type="ARBA" id="ARBA00013336"/>
    </source>
</evidence>
<protein>
    <recommendedName>
        <fullName evidence="6 13">Phosphoribosyl-ATP pyrophosphatase</fullName>
        <shortName evidence="13">PRA-PH</shortName>
        <ecNumber evidence="5 13">3.6.1.31</ecNumber>
    </recommendedName>
</protein>
<keyword evidence="11 13" id="KW-0067">ATP-binding</keyword>
<dbReference type="EMBL" id="FNCV01000008">
    <property type="protein sequence ID" value="SDH60067.1"/>
    <property type="molecule type" value="Genomic_DNA"/>
</dbReference>
<comment type="subcellular location">
    <subcellularLocation>
        <location evidence="2 13">Cytoplasm</location>
    </subcellularLocation>
</comment>
<evidence type="ECO:0000256" key="8">
    <source>
        <dbReference type="ARBA" id="ARBA00022605"/>
    </source>
</evidence>
<dbReference type="InterPro" id="IPR008179">
    <property type="entry name" value="HisE"/>
</dbReference>
<evidence type="ECO:0000256" key="5">
    <source>
        <dbReference type="ARBA" id="ARBA00012414"/>
    </source>
</evidence>
<gene>
    <name evidence="13" type="primary">hisE</name>
    <name evidence="14" type="ORF">SAMN05421742_10893</name>
</gene>
<sequence>MNDEPLGAGRINLDALYQVIQSRREADPEESYTARLLAKGTKKLAQKVGEEGVETALAAVAEDRAAVIAESADLLYHLAVLWSAREIAPDDVWAELGRRFGTSGLTEKASRKKP</sequence>
<dbReference type="NCBIfam" id="TIGR03188">
    <property type="entry name" value="histidine_hisI"/>
    <property type="match status" value="1"/>
</dbReference>
<dbReference type="SUPFAM" id="SSF101386">
    <property type="entry name" value="all-alpha NTP pyrophosphatases"/>
    <property type="match status" value="1"/>
</dbReference>
<evidence type="ECO:0000313" key="15">
    <source>
        <dbReference type="Proteomes" id="UP000217076"/>
    </source>
</evidence>
<evidence type="ECO:0000256" key="13">
    <source>
        <dbReference type="HAMAP-Rule" id="MF_01020"/>
    </source>
</evidence>
<dbReference type="STRING" id="83401.SAMN05421742_10893"/>
<keyword evidence="12 13" id="KW-0368">Histidine biosynthesis</keyword>
<dbReference type="EC" id="3.6.1.31" evidence="5 13"/>
<dbReference type="GO" id="GO:0004636">
    <property type="term" value="F:phosphoribosyl-ATP diphosphatase activity"/>
    <property type="evidence" value="ECO:0007669"/>
    <property type="project" value="UniProtKB-UniRule"/>
</dbReference>
<accession>A0A1G8DQX1</accession>
<dbReference type="HAMAP" id="MF_01020">
    <property type="entry name" value="HisE"/>
    <property type="match status" value="1"/>
</dbReference>
<evidence type="ECO:0000256" key="3">
    <source>
        <dbReference type="ARBA" id="ARBA00005204"/>
    </source>
</evidence>
<dbReference type="Proteomes" id="UP000217076">
    <property type="component" value="Unassembled WGS sequence"/>
</dbReference>
<keyword evidence="8 13" id="KW-0028">Amino-acid biosynthesis</keyword>
<keyword evidence="10 13" id="KW-0378">Hydrolase</keyword>
<dbReference type="Pfam" id="PF01503">
    <property type="entry name" value="PRA-PH"/>
    <property type="match status" value="1"/>
</dbReference>
<reference evidence="15" key="1">
    <citation type="submission" date="2016-10" db="EMBL/GenBank/DDBJ databases">
        <authorList>
            <person name="Varghese N."/>
            <person name="Submissions S."/>
        </authorList>
    </citation>
    <scope>NUCLEOTIDE SEQUENCE [LARGE SCALE GENOMIC DNA]</scope>
    <source>
        <strain evidence="15">930I</strain>
    </source>
</reference>
<evidence type="ECO:0000313" key="14">
    <source>
        <dbReference type="EMBL" id="SDH60067.1"/>
    </source>
</evidence>
<evidence type="ECO:0000256" key="4">
    <source>
        <dbReference type="ARBA" id="ARBA00009392"/>
    </source>
</evidence>
<dbReference type="GO" id="GO:0005524">
    <property type="term" value="F:ATP binding"/>
    <property type="evidence" value="ECO:0007669"/>
    <property type="project" value="UniProtKB-KW"/>
</dbReference>
<dbReference type="GO" id="GO:0005737">
    <property type="term" value="C:cytoplasm"/>
    <property type="evidence" value="ECO:0007669"/>
    <property type="project" value="UniProtKB-SubCell"/>
</dbReference>
<dbReference type="AlphaFoldDB" id="A0A1G8DQX1"/>
<dbReference type="UniPathway" id="UPA00031">
    <property type="reaction ID" value="UER00007"/>
</dbReference>
<dbReference type="FunFam" id="1.10.287.1080:FF:000002">
    <property type="entry name" value="Histidine biosynthesis bifunctional protein HisIE"/>
    <property type="match status" value="1"/>
</dbReference>
<evidence type="ECO:0000256" key="1">
    <source>
        <dbReference type="ARBA" id="ARBA00001460"/>
    </source>
</evidence>
<evidence type="ECO:0000256" key="7">
    <source>
        <dbReference type="ARBA" id="ARBA00022490"/>
    </source>
</evidence>
<dbReference type="GO" id="GO:0000105">
    <property type="term" value="P:L-histidine biosynthetic process"/>
    <property type="evidence" value="ECO:0007669"/>
    <property type="project" value="UniProtKB-UniRule"/>
</dbReference>
<keyword evidence="15" id="KW-1185">Reference proteome</keyword>
<evidence type="ECO:0000256" key="9">
    <source>
        <dbReference type="ARBA" id="ARBA00022741"/>
    </source>
</evidence>
<name>A0A1G8DQX1_9PROT</name>
<comment type="similarity">
    <text evidence="4 13">Belongs to the PRA-PH family.</text>
</comment>
<dbReference type="PANTHER" id="PTHR42945:SF9">
    <property type="entry name" value="HISTIDINE BIOSYNTHESIS BIFUNCTIONAL PROTEIN HISIE"/>
    <property type="match status" value="1"/>
</dbReference>
<dbReference type="OrthoDB" id="9814738at2"/>
<evidence type="ECO:0000256" key="11">
    <source>
        <dbReference type="ARBA" id="ARBA00022840"/>
    </source>
</evidence>
<keyword evidence="7 13" id="KW-0963">Cytoplasm</keyword>
<keyword evidence="9 13" id="KW-0547">Nucleotide-binding</keyword>
<dbReference type="RefSeq" id="WP_092620591.1">
    <property type="nucleotide sequence ID" value="NZ_FNCV01000008.1"/>
</dbReference>
<dbReference type="CDD" id="cd11534">
    <property type="entry name" value="NTP-PPase_HisIE_like"/>
    <property type="match status" value="1"/>
</dbReference>
<evidence type="ECO:0000256" key="12">
    <source>
        <dbReference type="ARBA" id="ARBA00023102"/>
    </source>
</evidence>
<evidence type="ECO:0000256" key="2">
    <source>
        <dbReference type="ARBA" id="ARBA00004496"/>
    </source>
</evidence>
<comment type="pathway">
    <text evidence="3 13">Amino-acid biosynthesis; L-histidine biosynthesis; L-histidine from 5-phospho-alpha-D-ribose 1-diphosphate: step 2/9.</text>
</comment>
<dbReference type="NCBIfam" id="NF001613">
    <property type="entry name" value="PRK00400.1-5"/>
    <property type="match status" value="1"/>
</dbReference>
<dbReference type="NCBIfam" id="NF001611">
    <property type="entry name" value="PRK00400.1-3"/>
    <property type="match status" value="1"/>
</dbReference>
<proteinExistence type="inferred from homology"/>
<organism evidence="14 15">
    <name type="scientific">Roseospirillum parvum</name>
    <dbReference type="NCBI Taxonomy" id="83401"/>
    <lineage>
        <taxon>Bacteria</taxon>
        <taxon>Pseudomonadati</taxon>
        <taxon>Pseudomonadota</taxon>
        <taxon>Alphaproteobacteria</taxon>
        <taxon>Rhodospirillales</taxon>
        <taxon>Rhodospirillaceae</taxon>
        <taxon>Roseospirillum</taxon>
    </lineage>
</organism>